<sequence length="456" mass="49256">MKLTRRTFLGSVAATLALPRAGLAAVAELRPAPANLQILPSDYPTTDVWGYGGMPGPEIRLPQGARLDRRLVNGLDQPTTIHWHGLRLPNAMDGVAGMTQDSVAPGGTFDYGFDLKDAGTYWYHPHDRSYEQVGRGLAGALIVTEADAPEVDRDEALVLQDWRMQPDGTMVEDFGALHDMAHAGRIGNYVTANGQSYIERDLPLHGRLRLRLINAAASRVMQIVHAGFTGWTVAEDGHPLETPAALPEMLVLGPGQRMDLIVDVSATGDETAYLGLVEGDSAAVLYEVTPSEAERDAARAAPAPLPPNPLPPLGDLSKARATEVRIEGGAMGRMTAARADGVEMPMQDLVQQGLVWALNGAAGVPDTPIATVSPGETLRMPLINDTAWPHVMHLHGHPFRVIEGDRPGGPWRDSVLVMPGDRTEIAFVAEEPGDWMFHCHMLDHSASGMMHWVKVR</sequence>
<dbReference type="PANTHER" id="PTHR11709">
    <property type="entry name" value="MULTI-COPPER OXIDASE"/>
    <property type="match status" value="1"/>
</dbReference>
<feature type="region of interest" description="Disordered" evidence="3">
    <location>
        <begin position="295"/>
        <end position="316"/>
    </location>
</feature>
<keyword evidence="4" id="KW-0732">Signal</keyword>
<proteinExistence type="predicted"/>
<feature type="signal peptide" evidence="4">
    <location>
        <begin position="1"/>
        <end position="24"/>
    </location>
</feature>
<evidence type="ECO:0000256" key="2">
    <source>
        <dbReference type="ARBA" id="ARBA00023002"/>
    </source>
</evidence>
<reference evidence="8" key="1">
    <citation type="journal article" date="2019" name="Int. J. Syst. Evol. Microbiol.">
        <title>The Global Catalogue of Microorganisms (GCM) 10K type strain sequencing project: providing services to taxonomists for standard genome sequencing and annotation.</title>
        <authorList>
            <consortium name="The Broad Institute Genomics Platform"/>
            <consortium name="The Broad Institute Genome Sequencing Center for Infectious Disease"/>
            <person name="Wu L."/>
            <person name="Ma J."/>
        </authorList>
    </citation>
    <scope>NUCLEOTIDE SEQUENCE [LARGE SCALE GENOMIC DNA]</scope>
    <source>
        <strain evidence="8">KCTC 52366</strain>
    </source>
</reference>
<evidence type="ECO:0000313" key="8">
    <source>
        <dbReference type="Proteomes" id="UP001595632"/>
    </source>
</evidence>
<name>A0ABV7GVF7_9RHOB</name>
<evidence type="ECO:0000313" key="7">
    <source>
        <dbReference type="EMBL" id="MFC3143501.1"/>
    </source>
</evidence>
<gene>
    <name evidence="7" type="ORF">ACFOGP_12330</name>
</gene>
<evidence type="ECO:0000259" key="5">
    <source>
        <dbReference type="Pfam" id="PF07731"/>
    </source>
</evidence>
<dbReference type="EMBL" id="JBHRTB010000010">
    <property type="protein sequence ID" value="MFC3143501.1"/>
    <property type="molecule type" value="Genomic_DNA"/>
</dbReference>
<protein>
    <submittedName>
        <fullName evidence="7">Multicopper oxidase family protein</fullName>
    </submittedName>
</protein>
<evidence type="ECO:0000256" key="3">
    <source>
        <dbReference type="SAM" id="MobiDB-lite"/>
    </source>
</evidence>
<dbReference type="PROSITE" id="PS51318">
    <property type="entry name" value="TAT"/>
    <property type="match status" value="1"/>
</dbReference>
<dbReference type="InterPro" id="IPR008972">
    <property type="entry name" value="Cupredoxin"/>
</dbReference>
<dbReference type="Proteomes" id="UP001595632">
    <property type="component" value="Unassembled WGS sequence"/>
</dbReference>
<dbReference type="CDD" id="cd13861">
    <property type="entry name" value="CuRO_1_CumA_like"/>
    <property type="match status" value="1"/>
</dbReference>
<dbReference type="PROSITE" id="PS00080">
    <property type="entry name" value="MULTICOPPER_OXIDASE2"/>
    <property type="match status" value="1"/>
</dbReference>
<dbReference type="RefSeq" id="WP_275630787.1">
    <property type="nucleotide sequence ID" value="NZ_JARGYD010000001.1"/>
</dbReference>
<feature type="domain" description="Plastocyanin-like" evidence="6">
    <location>
        <begin position="37"/>
        <end position="145"/>
    </location>
</feature>
<feature type="domain" description="Plastocyanin-like" evidence="5">
    <location>
        <begin position="355"/>
        <end position="455"/>
    </location>
</feature>
<accession>A0ABV7GVF7</accession>
<dbReference type="InterPro" id="IPR045087">
    <property type="entry name" value="Cu-oxidase_fam"/>
</dbReference>
<dbReference type="InterPro" id="IPR011706">
    <property type="entry name" value="Cu-oxidase_C"/>
</dbReference>
<dbReference type="Pfam" id="PF07732">
    <property type="entry name" value="Cu-oxidase_3"/>
    <property type="match status" value="1"/>
</dbReference>
<feature type="chain" id="PRO_5046476992" evidence="4">
    <location>
        <begin position="25"/>
        <end position="456"/>
    </location>
</feature>
<comment type="caution">
    <text evidence="7">The sequence shown here is derived from an EMBL/GenBank/DDBJ whole genome shotgun (WGS) entry which is preliminary data.</text>
</comment>
<keyword evidence="2" id="KW-0560">Oxidoreductase</keyword>
<evidence type="ECO:0000256" key="4">
    <source>
        <dbReference type="SAM" id="SignalP"/>
    </source>
</evidence>
<dbReference type="Gene3D" id="2.60.40.420">
    <property type="entry name" value="Cupredoxins - blue copper proteins"/>
    <property type="match status" value="3"/>
</dbReference>
<dbReference type="Pfam" id="PF07731">
    <property type="entry name" value="Cu-oxidase_2"/>
    <property type="match status" value="1"/>
</dbReference>
<dbReference type="PANTHER" id="PTHR11709:SF2">
    <property type="entry name" value="MULTICOPPER OXIDASE LPR1"/>
    <property type="match status" value="1"/>
</dbReference>
<dbReference type="InterPro" id="IPR006311">
    <property type="entry name" value="TAT_signal"/>
</dbReference>
<dbReference type="SUPFAM" id="SSF49503">
    <property type="entry name" value="Cupredoxins"/>
    <property type="match status" value="3"/>
</dbReference>
<evidence type="ECO:0000259" key="6">
    <source>
        <dbReference type="Pfam" id="PF07732"/>
    </source>
</evidence>
<dbReference type="InterPro" id="IPR002355">
    <property type="entry name" value="Cu_oxidase_Cu_BS"/>
</dbReference>
<organism evidence="7 8">
    <name type="scientific">Psychromarinibacter halotolerans</name>
    <dbReference type="NCBI Taxonomy" id="1775175"/>
    <lineage>
        <taxon>Bacteria</taxon>
        <taxon>Pseudomonadati</taxon>
        <taxon>Pseudomonadota</taxon>
        <taxon>Alphaproteobacteria</taxon>
        <taxon>Rhodobacterales</taxon>
        <taxon>Paracoccaceae</taxon>
        <taxon>Psychromarinibacter</taxon>
    </lineage>
</organism>
<keyword evidence="1" id="KW-0479">Metal-binding</keyword>
<feature type="compositionally biased region" description="Pro residues" evidence="3">
    <location>
        <begin position="303"/>
        <end position="312"/>
    </location>
</feature>
<dbReference type="InterPro" id="IPR011707">
    <property type="entry name" value="Cu-oxidase-like_N"/>
</dbReference>
<evidence type="ECO:0000256" key="1">
    <source>
        <dbReference type="ARBA" id="ARBA00022723"/>
    </source>
</evidence>
<keyword evidence="8" id="KW-1185">Reference proteome</keyword>